<keyword evidence="5" id="KW-1278">Translocase</keyword>
<proteinExistence type="inferred from homology"/>
<accession>A0A513X0A5</accession>
<dbReference type="GO" id="GO:0016020">
    <property type="term" value="C:membrane"/>
    <property type="evidence" value="ECO:0007669"/>
    <property type="project" value="UniProtKB-SubCell"/>
</dbReference>
<comment type="subcellular location">
    <subcellularLocation>
        <location evidence="1">Membrane</location>
        <topology evidence="1">Multi-pass membrane protein</topology>
    </subcellularLocation>
</comment>
<feature type="transmembrane region" description="Helical" evidence="10">
    <location>
        <begin position="31"/>
        <end position="54"/>
    </location>
</feature>
<evidence type="ECO:0000256" key="1">
    <source>
        <dbReference type="ARBA" id="ARBA00004141"/>
    </source>
</evidence>
<dbReference type="EMBL" id="MK994771">
    <property type="protein sequence ID" value="QDH07365.1"/>
    <property type="molecule type" value="Genomic_DNA"/>
</dbReference>
<name>A0A513X0A5_9BIVA</name>
<reference evidence="11" key="1">
    <citation type="journal article" date="2019" name="Heredity">
        <title>Mesozoic mitogenome rearrangements and freshwater mussel (Bivalvia: Unionoidea) macroevolution.</title>
        <authorList>
            <person name="Froufe E."/>
            <person name="Bolotov I."/>
            <person name="Aldridge D.C."/>
            <person name="Bogan A.E."/>
            <person name="Breton S."/>
            <person name="Gan H.M."/>
            <person name="Kovitvadhi U."/>
            <person name="Kovitvadhi S."/>
            <person name="Riccardi N."/>
            <person name="Secci-Petretto G."/>
            <person name="Sousa R."/>
            <person name="Teixeira A."/>
            <person name="Varandas S."/>
            <person name="Zanatta D."/>
            <person name="Zieritz A."/>
            <person name="Fonseca M.M."/>
            <person name="Lopes-Lima M."/>
        </authorList>
    </citation>
    <scope>NUCLEOTIDE SEQUENCE</scope>
    <source>
        <tissue evidence="11">Gonad tissue</tissue>
    </source>
</reference>
<evidence type="ECO:0000256" key="3">
    <source>
        <dbReference type="ARBA" id="ARBA00016612"/>
    </source>
</evidence>
<organism evidence="11">
    <name type="scientific">Chamberlainia hainesiana</name>
    <dbReference type="NCBI Taxonomy" id="1264661"/>
    <lineage>
        <taxon>Eukaryota</taxon>
        <taxon>Metazoa</taxon>
        <taxon>Spiralia</taxon>
        <taxon>Lophotrochozoa</taxon>
        <taxon>Mollusca</taxon>
        <taxon>Bivalvia</taxon>
        <taxon>Autobranchia</taxon>
        <taxon>Heteroconchia</taxon>
        <taxon>Palaeoheterodonta</taxon>
        <taxon>Unionida</taxon>
        <taxon>Unionoidea</taxon>
        <taxon>Unionidae</taxon>
        <taxon>Gonideinae</taxon>
        <taxon>Chamberlainia</taxon>
    </lineage>
</organism>
<evidence type="ECO:0000256" key="4">
    <source>
        <dbReference type="ARBA" id="ARBA00022692"/>
    </source>
</evidence>
<dbReference type="AlphaFoldDB" id="A0A513X0A5"/>
<evidence type="ECO:0000256" key="7">
    <source>
        <dbReference type="ARBA" id="ARBA00023027"/>
    </source>
</evidence>
<keyword evidence="7" id="KW-0520">NAD</keyword>
<geneLocation type="mitochondrion" evidence="11"/>
<feature type="transmembrane region" description="Helical" evidence="10">
    <location>
        <begin position="60"/>
        <end position="83"/>
    </location>
</feature>
<sequence length="100" mass="10846">MDSVYLQGFVCGGMVVLAIVSIVVQRRSLLGVLLGLEILGLVLFYLFVCFWGGMQKPVSLGLVFYCFEVCVMSVFLALLVGLVKCTGSDYVMVLSCGNSF</sequence>
<evidence type="ECO:0000256" key="5">
    <source>
        <dbReference type="ARBA" id="ARBA00022967"/>
    </source>
</evidence>
<keyword evidence="6 10" id="KW-1133">Transmembrane helix</keyword>
<feature type="transmembrane region" description="Helical" evidence="10">
    <location>
        <begin position="6"/>
        <end position="24"/>
    </location>
</feature>
<evidence type="ECO:0000256" key="6">
    <source>
        <dbReference type="ARBA" id="ARBA00022989"/>
    </source>
</evidence>
<evidence type="ECO:0000256" key="2">
    <source>
        <dbReference type="ARBA" id="ARBA00010519"/>
    </source>
</evidence>
<keyword evidence="4 10" id="KW-0812">Transmembrane</keyword>
<dbReference type="Pfam" id="PF00420">
    <property type="entry name" value="Oxidored_q2"/>
    <property type="match status" value="1"/>
</dbReference>
<keyword evidence="8 10" id="KW-0472">Membrane</keyword>
<evidence type="ECO:0000313" key="11">
    <source>
        <dbReference type="EMBL" id="QDH07365.1"/>
    </source>
</evidence>
<keyword evidence="11" id="KW-0496">Mitochondrion</keyword>
<protein>
    <recommendedName>
        <fullName evidence="3">NADH-ubiquinone oxidoreductase chain 4L</fullName>
    </recommendedName>
    <alternativeName>
        <fullName evidence="9">NADH dehydrogenase subunit 4L</fullName>
    </alternativeName>
</protein>
<evidence type="ECO:0000256" key="9">
    <source>
        <dbReference type="ARBA" id="ARBA00031586"/>
    </source>
</evidence>
<evidence type="ECO:0000256" key="10">
    <source>
        <dbReference type="SAM" id="Phobius"/>
    </source>
</evidence>
<gene>
    <name evidence="11" type="primary">nad4l</name>
</gene>
<dbReference type="Gene3D" id="1.10.287.3510">
    <property type="match status" value="1"/>
</dbReference>
<dbReference type="InterPro" id="IPR039428">
    <property type="entry name" value="NUOK/Mnh_C1-like"/>
</dbReference>
<comment type="similarity">
    <text evidence="2">Belongs to the complex I subunit 4L family.</text>
</comment>
<evidence type="ECO:0000256" key="8">
    <source>
        <dbReference type="ARBA" id="ARBA00023136"/>
    </source>
</evidence>